<accession>A0A3N0YAF9</accession>
<dbReference type="FunFam" id="1.25.40.90:FF:000003">
    <property type="entry name" value="TOM1-like protein 2 isoform X1"/>
    <property type="match status" value="1"/>
</dbReference>
<feature type="domain" description="GAT" evidence="6">
    <location>
        <begin position="355"/>
        <end position="443"/>
    </location>
</feature>
<dbReference type="PROSITE" id="PS50179">
    <property type="entry name" value="VHS"/>
    <property type="match status" value="1"/>
</dbReference>
<evidence type="ECO:0000259" key="6">
    <source>
        <dbReference type="PROSITE" id="PS50909"/>
    </source>
</evidence>
<proteinExistence type="inferred from homology"/>
<dbReference type="SUPFAM" id="SSF48464">
    <property type="entry name" value="ENTH/VHS domain"/>
    <property type="match status" value="1"/>
</dbReference>
<dbReference type="PROSITE" id="PS50909">
    <property type="entry name" value="GAT"/>
    <property type="match status" value="1"/>
</dbReference>
<comment type="similarity">
    <text evidence="1">Belongs to the TOM1 family.</text>
</comment>
<evidence type="ECO:0000256" key="1">
    <source>
        <dbReference type="ARBA" id="ARBA00007708"/>
    </source>
</evidence>
<dbReference type="InterPro" id="IPR004152">
    <property type="entry name" value="GAT_dom"/>
</dbReference>
<dbReference type="Pfam" id="PF12130">
    <property type="entry name" value="bMERB_dom"/>
    <property type="match status" value="1"/>
</dbReference>
<feature type="region of interest" description="Disordered" evidence="4">
    <location>
        <begin position="445"/>
        <end position="477"/>
    </location>
</feature>
<feature type="region of interest" description="Disordered" evidence="4">
    <location>
        <begin position="526"/>
        <end position="545"/>
    </location>
</feature>
<dbReference type="Pfam" id="PF00790">
    <property type="entry name" value="VHS"/>
    <property type="match status" value="1"/>
</dbReference>
<dbReference type="PROSITE" id="PS51848">
    <property type="entry name" value="BMERB"/>
    <property type="match status" value="1"/>
</dbReference>
<dbReference type="InterPro" id="IPR002014">
    <property type="entry name" value="VHS_dom"/>
</dbReference>
<feature type="region of interest" description="Disordered" evidence="4">
    <location>
        <begin position="494"/>
        <end position="514"/>
    </location>
</feature>
<protein>
    <submittedName>
        <fullName evidence="8">Target of Myb protein 1</fullName>
    </submittedName>
</protein>
<dbReference type="Gene3D" id="1.25.40.90">
    <property type="match status" value="1"/>
</dbReference>
<dbReference type="PANTHER" id="PTHR13856">
    <property type="entry name" value="VHS DOMAIN CONTAINING PROTEIN FAMILY"/>
    <property type="match status" value="1"/>
</dbReference>
<dbReference type="InterPro" id="IPR038425">
    <property type="entry name" value="GAT_sf"/>
</dbReference>
<evidence type="ECO:0000256" key="3">
    <source>
        <dbReference type="ARBA" id="ARBA00022927"/>
    </source>
</evidence>
<dbReference type="Gene3D" id="1.20.58.160">
    <property type="match status" value="1"/>
</dbReference>
<organism evidence="8 9">
    <name type="scientific">Anabarilius grahami</name>
    <name type="common">Kanglang fish</name>
    <name type="synonym">Barilius grahami</name>
    <dbReference type="NCBI Taxonomy" id="495550"/>
    <lineage>
        <taxon>Eukaryota</taxon>
        <taxon>Metazoa</taxon>
        <taxon>Chordata</taxon>
        <taxon>Craniata</taxon>
        <taxon>Vertebrata</taxon>
        <taxon>Euteleostomi</taxon>
        <taxon>Actinopterygii</taxon>
        <taxon>Neopterygii</taxon>
        <taxon>Teleostei</taxon>
        <taxon>Ostariophysi</taxon>
        <taxon>Cypriniformes</taxon>
        <taxon>Xenocyprididae</taxon>
        <taxon>Xenocypridinae</taxon>
        <taxon>Xenocypridinae incertae sedis</taxon>
        <taxon>Anabarilius</taxon>
    </lineage>
</organism>
<dbReference type="GO" id="GO:0035091">
    <property type="term" value="F:phosphatidylinositol binding"/>
    <property type="evidence" value="ECO:0007669"/>
    <property type="project" value="InterPro"/>
</dbReference>
<dbReference type="AlphaFoldDB" id="A0A3N0YAF9"/>
<dbReference type="InterPro" id="IPR022735">
    <property type="entry name" value="bMERB_dom"/>
</dbReference>
<dbReference type="InterPro" id="IPR008942">
    <property type="entry name" value="ENTH_VHS"/>
</dbReference>
<dbReference type="SUPFAM" id="SSF89009">
    <property type="entry name" value="GAT-like domain"/>
    <property type="match status" value="1"/>
</dbReference>
<dbReference type="GO" id="GO:0007165">
    <property type="term" value="P:signal transduction"/>
    <property type="evidence" value="ECO:0007669"/>
    <property type="project" value="TreeGrafter"/>
</dbReference>
<evidence type="ECO:0000256" key="4">
    <source>
        <dbReference type="SAM" id="MobiDB-lite"/>
    </source>
</evidence>
<feature type="region of interest" description="Disordered" evidence="4">
    <location>
        <begin position="316"/>
        <end position="352"/>
    </location>
</feature>
<dbReference type="Pfam" id="PF03127">
    <property type="entry name" value="GAT"/>
    <property type="match status" value="1"/>
</dbReference>
<dbReference type="EMBL" id="RJVU01049122">
    <property type="protein sequence ID" value="ROL42931.1"/>
    <property type="molecule type" value="Genomic_DNA"/>
</dbReference>
<dbReference type="OrthoDB" id="2018246at2759"/>
<evidence type="ECO:0000256" key="2">
    <source>
        <dbReference type="ARBA" id="ARBA00022448"/>
    </source>
</evidence>
<sequence>MFIVHVLFITVEEDVVSMADSTITVEDIEGELFKIERIKDALVRKESELRYMMDDIQLCKEITRLKKELQKLVSIPDKDKSNEDRQREEELLQQIQKLVETRDFLVDDLEFERLREREEDKEMADFLQTKFPNRCRMKTDQPEAETPSSRDTRRMEFFIGNPFSTPVGQLIEHATSSSLPSEDWGLNMEICDIVSETVEGPKDAVRAIKKRILGNKNFKEVMLALSVLEACVKNCGHKFHIYVSTRDFVENVLVQTILPKNNAPVVLQDRVLSMIQAWSDAFRSSPDLTGVVTVYEDLRRKGLEFPMTELNGYSPIHTPNRTVGSVSPVTASTESHSVTSSQPQNTETPVTLSPQQMKTLKAELEVVRNNISVMSDMMSQMEPGSLEPSDTEVLQQLYSMSKDMQGRMVELIPRLTEEKLIEQLLTANDDINTTFAQYHRFERHLNRQSSTQSNPANANLIDLGSTNQSNATNGAHSAISQSTVTTLSNQMAGLSTKGDDLKVNKSSSFKKSPENCAALEGLAATQRERQDTGADDSLDSTSLGSSPQFHWMLEKGMIPVSQSEVMDDIEQWLDVDDEDDSEGVTSEEFDKFLAERAKAAERLPSVKASHKDPGHSQL</sequence>
<feature type="compositionally biased region" description="Polar residues" evidence="4">
    <location>
        <begin position="317"/>
        <end position="352"/>
    </location>
</feature>
<dbReference type="PANTHER" id="PTHR13856:SF32">
    <property type="entry name" value="TARGET OF MYB1 MEMBRANE TRAFFICKING PROTEIN"/>
    <property type="match status" value="1"/>
</dbReference>
<gene>
    <name evidence="8" type="ORF">DPX16_10987</name>
</gene>
<dbReference type="Proteomes" id="UP000281406">
    <property type="component" value="Unassembled WGS sequence"/>
</dbReference>
<dbReference type="GO" id="GO:0016020">
    <property type="term" value="C:membrane"/>
    <property type="evidence" value="ECO:0007669"/>
    <property type="project" value="TreeGrafter"/>
</dbReference>
<dbReference type="SMART" id="SM00288">
    <property type="entry name" value="VHS"/>
    <property type="match status" value="1"/>
</dbReference>
<feature type="compositionally biased region" description="Polar residues" evidence="4">
    <location>
        <begin position="464"/>
        <end position="477"/>
    </location>
</feature>
<name>A0A3N0YAF9_ANAGA</name>
<reference evidence="8 9" key="1">
    <citation type="submission" date="2018-10" db="EMBL/GenBank/DDBJ databases">
        <title>Genome assembly for a Yunnan-Guizhou Plateau 3E fish, Anabarilius grahami (Regan), and its evolutionary and genetic applications.</title>
        <authorList>
            <person name="Jiang W."/>
        </authorList>
    </citation>
    <scope>NUCLEOTIDE SEQUENCE [LARGE SCALE GENOMIC DNA]</scope>
    <source>
        <strain evidence="8">AG-KIZ</strain>
        <tissue evidence="8">Muscle</tissue>
    </source>
</reference>
<keyword evidence="3" id="KW-0653">Protein transport</keyword>
<evidence type="ECO:0000259" key="5">
    <source>
        <dbReference type="PROSITE" id="PS50179"/>
    </source>
</evidence>
<evidence type="ECO:0000259" key="7">
    <source>
        <dbReference type="PROSITE" id="PS51848"/>
    </source>
</evidence>
<dbReference type="GO" id="GO:0005768">
    <property type="term" value="C:endosome"/>
    <property type="evidence" value="ECO:0007669"/>
    <property type="project" value="TreeGrafter"/>
</dbReference>
<feature type="domain" description="VHS" evidence="5">
    <location>
        <begin position="174"/>
        <end position="306"/>
    </location>
</feature>
<evidence type="ECO:0000313" key="8">
    <source>
        <dbReference type="EMBL" id="ROL42931.1"/>
    </source>
</evidence>
<feature type="compositionally biased region" description="Polar residues" evidence="4">
    <location>
        <begin position="447"/>
        <end position="457"/>
    </location>
</feature>
<dbReference type="GO" id="GO:0015031">
    <property type="term" value="P:protein transport"/>
    <property type="evidence" value="ECO:0007669"/>
    <property type="project" value="UniProtKB-KW"/>
</dbReference>
<keyword evidence="2" id="KW-0813">Transport</keyword>
<comment type="caution">
    <text evidence="8">The sequence shown here is derived from an EMBL/GenBank/DDBJ whole genome shotgun (WGS) entry which is preliminary data.</text>
</comment>
<dbReference type="CDD" id="cd14233">
    <property type="entry name" value="GAT_TOM1_like"/>
    <property type="match status" value="1"/>
</dbReference>
<dbReference type="SMART" id="SM01203">
    <property type="entry name" value="DUF3585"/>
    <property type="match status" value="1"/>
</dbReference>
<dbReference type="GO" id="GO:0043130">
    <property type="term" value="F:ubiquitin binding"/>
    <property type="evidence" value="ECO:0007669"/>
    <property type="project" value="InterPro"/>
</dbReference>
<dbReference type="GO" id="GO:0030276">
    <property type="term" value="F:clathrin binding"/>
    <property type="evidence" value="ECO:0007669"/>
    <property type="project" value="TreeGrafter"/>
</dbReference>
<keyword evidence="9" id="KW-1185">Reference proteome</keyword>
<feature type="domain" description="BMERB" evidence="7">
    <location>
        <begin position="1"/>
        <end position="125"/>
    </location>
</feature>
<evidence type="ECO:0000313" key="9">
    <source>
        <dbReference type="Proteomes" id="UP000281406"/>
    </source>
</evidence>